<proteinExistence type="predicted"/>
<reference evidence="5" key="1">
    <citation type="journal article" date="2019" name="Int. J. Syst. Evol. Microbiol.">
        <title>The Global Catalogue of Microorganisms (GCM) 10K type strain sequencing project: providing services to taxonomists for standard genome sequencing and annotation.</title>
        <authorList>
            <consortium name="The Broad Institute Genomics Platform"/>
            <consortium name="The Broad Institute Genome Sequencing Center for Infectious Disease"/>
            <person name="Wu L."/>
            <person name="Ma J."/>
        </authorList>
    </citation>
    <scope>NUCLEOTIDE SEQUENCE [LARGE SCALE GENOMIC DNA]</scope>
    <source>
        <strain evidence="5">CGMCC 4.7382</strain>
    </source>
</reference>
<keyword evidence="5" id="KW-1185">Reference proteome</keyword>
<keyword evidence="2" id="KW-0812">Transmembrane</keyword>
<dbReference type="Proteomes" id="UP001596540">
    <property type="component" value="Unassembled WGS sequence"/>
</dbReference>
<dbReference type="Gene3D" id="1.20.144.10">
    <property type="entry name" value="Phosphatidic acid phosphatase type 2/haloperoxidase"/>
    <property type="match status" value="1"/>
</dbReference>
<keyword evidence="2" id="KW-0472">Membrane</keyword>
<evidence type="ECO:0000259" key="3">
    <source>
        <dbReference type="Pfam" id="PF01569"/>
    </source>
</evidence>
<feature type="transmembrane region" description="Helical" evidence="2">
    <location>
        <begin position="220"/>
        <end position="237"/>
    </location>
</feature>
<dbReference type="SUPFAM" id="SSF48317">
    <property type="entry name" value="Acid phosphatase/Vanadium-dependent haloperoxidase"/>
    <property type="match status" value="1"/>
</dbReference>
<sequence>MTFRNATSAAGWWRPHVLGLAVATAALAAVTWQVVSGGPLTVLDWPVHEVVDARQPTGAPLALCVAVARLGQRWLTAPVLLGLAAWVSWRRRDRRPLLAAATGLASLAVAGTLLKVAVGRTPPVVGLDAVSPGLENVAAWLAAVLSPGGPPYDGFVSFPSGHTANAALTYPLLAWLLFGRNGRWPDPRALRWALAGAAVPVLAVGVMMTVLDYHWASEALGGWALGIAVALLGRLALGPGDTGAVPPGIAPPTGRRVPADAGFPGPTGPAARSADPP</sequence>
<feature type="transmembrane region" description="Helical" evidence="2">
    <location>
        <begin position="190"/>
        <end position="208"/>
    </location>
</feature>
<evidence type="ECO:0000256" key="2">
    <source>
        <dbReference type="SAM" id="Phobius"/>
    </source>
</evidence>
<dbReference type="RefSeq" id="WP_379868531.1">
    <property type="nucleotide sequence ID" value="NZ_JBHTBH010000001.1"/>
</dbReference>
<evidence type="ECO:0000313" key="4">
    <source>
        <dbReference type="EMBL" id="MFC7326670.1"/>
    </source>
</evidence>
<feature type="domain" description="Phosphatidic acid phosphatase type 2/haloperoxidase" evidence="3">
    <location>
        <begin position="97"/>
        <end position="232"/>
    </location>
</feature>
<organism evidence="4 5">
    <name type="scientific">Marinactinospora rubrisoli</name>
    <dbReference type="NCBI Taxonomy" id="2715399"/>
    <lineage>
        <taxon>Bacteria</taxon>
        <taxon>Bacillati</taxon>
        <taxon>Actinomycetota</taxon>
        <taxon>Actinomycetes</taxon>
        <taxon>Streptosporangiales</taxon>
        <taxon>Nocardiopsidaceae</taxon>
        <taxon>Marinactinospora</taxon>
    </lineage>
</organism>
<dbReference type="InterPro" id="IPR036938">
    <property type="entry name" value="PAP2/HPO_sf"/>
</dbReference>
<dbReference type="Pfam" id="PF01569">
    <property type="entry name" value="PAP2"/>
    <property type="match status" value="1"/>
</dbReference>
<comment type="caution">
    <text evidence="4">The sequence shown here is derived from an EMBL/GenBank/DDBJ whole genome shotgun (WGS) entry which is preliminary data.</text>
</comment>
<feature type="region of interest" description="Disordered" evidence="1">
    <location>
        <begin position="246"/>
        <end position="277"/>
    </location>
</feature>
<protein>
    <submittedName>
        <fullName evidence="4">Phosphatase PAP2 family protein</fullName>
    </submittedName>
</protein>
<keyword evidence="2" id="KW-1133">Transmembrane helix</keyword>
<name>A0ABW2KCC0_9ACTN</name>
<feature type="transmembrane region" description="Helical" evidence="2">
    <location>
        <begin position="96"/>
        <end position="118"/>
    </location>
</feature>
<accession>A0ABW2KCC0</accession>
<dbReference type="EMBL" id="JBHTBH010000001">
    <property type="protein sequence ID" value="MFC7326670.1"/>
    <property type="molecule type" value="Genomic_DNA"/>
</dbReference>
<feature type="transmembrane region" description="Helical" evidence="2">
    <location>
        <begin position="71"/>
        <end position="89"/>
    </location>
</feature>
<evidence type="ECO:0000256" key="1">
    <source>
        <dbReference type="SAM" id="MobiDB-lite"/>
    </source>
</evidence>
<gene>
    <name evidence="4" type="ORF">ACFQRF_02855</name>
</gene>
<feature type="transmembrane region" description="Helical" evidence="2">
    <location>
        <begin position="155"/>
        <end position="178"/>
    </location>
</feature>
<evidence type="ECO:0000313" key="5">
    <source>
        <dbReference type="Proteomes" id="UP001596540"/>
    </source>
</evidence>
<dbReference type="InterPro" id="IPR000326">
    <property type="entry name" value="PAP2/HPO"/>
</dbReference>